<dbReference type="OrthoDB" id="9916272at2"/>
<keyword evidence="3" id="KW-1185">Reference proteome</keyword>
<accession>A0A386ZDU2</accession>
<evidence type="ECO:0000313" key="2">
    <source>
        <dbReference type="EMBL" id="AYF75831.1"/>
    </source>
</evidence>
<evidence type="ECO:0008006" key="4">
    <source>
        <dbReference type="Google" id="ProtNLM"/>
    </source>
</evidence>
<feature type="transmembrane region" description="Helical" evidence="1">
    <location>
        <begin position="50"/>
        <end position="72"/>
    </location>
</feature>
<reference evidence="2 3" key="1">
    <citation type="submission" date="2018-09" db="EMBL/GenBank/DDBJ databases">
        <title>Nocardia yunnanensis sp. nov., an actinomycete isolated from a soil sample.</title>
        <authorList>
            <person name="Zhang J."/>
        </authorList>
    </citation>
    <scope>NUCLEOTIDE SEQUENCE [LARGE SCALE GENOMIC DNA]</scope>
    <source>
        <strain evidence="2 3">CFHS0054</strain>
    </source>
</reference>
<gene>
    <name evidence="2" type="ORF">D7D52_20515</name>
</gene>
<dbReference type="AlphaFoldDB" id="A0A386ZDU2"/>
<keyword evidence="1" id="KW-0812">Transmembrane</keyword>
<keyword evidence="1" id="KW-0472">Membrane</keyword>
<feature type="transmembrane region" description="Helical" evidence="1">
    <location>
        <begin position="78"/>
        <end position="96"/>
    </location>
</feature>
<evidence type="ECO:0000313" key="3">
    <source>
        <dbReference type="Proteomes" id="UP000267164"/>
    </source>
</evidence>
<organism evidence="2 3">
    <name type="scientific">Nocardia yunnanensis</name>
    <dbReference type="NCBI Taxonomy" id="2382165"/>
    <lineage>
        <taxon>Bacteria</taxon>
        <taxon>Bacillati</taxon>
        <taxon>Actinomycetota</taxon>
        <taxon>Actinomycetes</taxon>
        <taxon>Mycobacteriales</taxon>
        <taxon>Nocardiaceae</taxon>
        <taxon>Nocardia</taxon>
    </lineage>
</organism>
<protein>
    <recommendedName>
        <fullName evidence="4">Phage holin family protein</fullName>
    </recommendedName>
</protein>
<dbReference type="EMBL" id="CP032568">
    <property type="protein sequence ID" value="AYF75831.1"/>
    <property type="molecule type" value="Genomic_DNA"/>
</dbReference>
<name>A0A386ZDU2_9NOCA</name>
<keyword evidence="1" id="KW-1133">Transmembrane helix</keyword>
<sequence length="116" mass="12007">MEMPGKFDPTSAVSGLAGGAQLNTMIRQQFEAVLRETLFRKPRFSQRMKLNTGAALLGLYGGGLVAAVILLLALAIPAWASALIVGAVLLGAAAVVRTMAKSRSAESPVSAVDPRG</sequence>
<dbReference type="Pfam" id="PF07332">
    <property type="entry name" value="Phage_holin_3_6"/>
    <property type="match status" value="1"/>
</dbReference>
<dbReference type="RefSeq" id="WP_120738728.1">
    <property type="nucleotide sequence ID" value="NZ_CP032568.1"/>
</dbReference>
<dbReference type="InterPro" id="IPR009937">
    <property type="entry name" value="Phage_holin_3_6"/>
</dbReference>
<proteinExistence type="predicted"/>
<dbReference type="KEGG" id="nyu:D7D52_20515"/>
<dbReference type="Proteomes" id="UP000267164">
    <property type="component" value="Chromosome"/>
</dbReference>
<evidence type="ECO:0000256" key="1">
    <source>
        <dbReference type="SAM" id="Phobius"/>
    </source>
</evidence>